<dbReference type="GO" id="GO:0016740">
    <property type="term" value="F:transferase activity"/>
    <property type="evidence" value="ECO:0007669"/>
    <property type="project" value="UniProtKB-KW"/>
</dbReference>
<dbReference type="Pfam" id="PF01636">
    <property type="entry name" value="APH"/>
    <property type="match status" value="1"/>
</dbReference>
<evidence type="ECO:0000259" key="1">
    <source>
        <dbReference type="Pfam" id="PF01636"/>
    </source>
</evidence>
<dbReference type="Gene3D" id="3.90.1200.10">
    <property type="match status" value="1"/>
</dbReference>
<dbReference type="PANTHER" id="PTHR47829">
    <property type="entry name" value="HYDROLASE, PUTATIVE (AFU_ORTHOLOGUE AFUA_1G12880)-RELATED"/>
    <property type="match status" value="1"/>
</dbReference>
<dbReference type="AlphaFoldDB" id="A0A4P7IGV8"/>
<dbReference type="SUPFAM" id="SSF56112">
    <property type="entry name" value="Protein kinase-like (PK-like)"/>
    <property type="match status" value="1"/>
</dbReference>
<reference evidence="2 3" key="1">
    <citation type="submission" date="2019-03" db="EMBL/GenBank/DDBJ databases">
        <title>Three New Species of Nocardioides, Nocardioides euryhalodurans sp. nov., Nocardioides seonyuensis sp. nov. and Nocardioides eburneoflavus sp. nov. Iolated from Soil.</title>
        <authorList>
            <person name="Roh S.G."/>
            <person name="Lee C."/>
            <person name="Kim M.-K."/>
            <person name="Kim S.B."/>
        </authorList>
    </citation>
    <scope>NUCLEOTIDE SEQUENCE [LARGE SCALE GENOMIC DNA]</scope>
    <source>
        <strain evidence="2 3">MMS17-SY207-3</strain>
    </source>
</reference>
<protein>
    <submittedName>
        <fullName evidence="2">Phosphotransferase family protein</fullName>
    </submittedName>
</protein>
<dbReference type="CDD" id="cd05154">
    <property type="entry name" value="ACAD10_11_N-like"/>
    <property type="match status" value="1"/>
</dbReference>
<feature type="domain" description="Aminoglycoside phosphotransferase" evidence="1">
    <location>
        <begin position="30"/>
        <end position="260"/>
    </location>
</feature>
<gene>
    <name evidence="2" type="ORF">EXE58_10820</name>
</gene>
<keyword evidence="3" id="KW-1185">Reference proteome</keyword>
<organism evidence="2 3">
    <name type="scientific">Nocardioides seonyuensis</name>
    <dbReference type="NCBI Taxonomy" id="2518371"/>
    <lineage>
        <taxon>Bacteria</taxon>
        <taxon>Bacillati</taxon>
        <taxon>Actinomycetota</taxon>
        <taxon>Actinomycetes</taxon>
        <taxon>Propionibacteriales</taxon>
        <taxon>Nocardioidaceae</taxon>
        <taxon>Nocardioides</taxon>
    </lineage>
</organism>
<sequence length="339" mass="36621">MSSTTTALDAVALGRWLASRGEPVVGEVAVERIGLGQSNLTYLVQDEDSHRWVARRPPLGTLLASAHDVAREHRILTALAGTAVPTPGVVGLVEDDAVCAAPLLVVEHVDGLVVDRMDVAEAMTEEQRSRVGPGLAEVLAGLHAVDLEEVGLQDLASHSSYAQRQLKRWIRQWEASRTRDLPDLDRLTGWLHDHVPERTSLSVVHGDLHIRNVILDPGTAAVRAVLDWELCTLGDPLADLGSTLAYWPEAGDPWIGLFDATRLPGFSGRRDVAEAYAVASGRDLEDLAFWEALGMWKVAIIVEGVRRRARDEPANAAEGGPPPAELTDGLVARALDLTT</sequence>
<dbReference type="InterPro" id="IPR002575">
    <property type="entry name" value="Aminoglycoside_PTrfase"/>
</dbReference>
<dbReference type="Proteomes" id="UP000294853">
    <property type="component" value="Chromosome"/>
</dbReference>
<keyword evidence="2" id="KW-0808">Transferase</keyword>
<dbReference type="InterPro" id="IPR041726">
    <property type="entry name" value="ACAD10_11_N"/>
</dbReference>
<dbReference type="KEGG" id="nsn:EXE58_10820"/>
<proteinExistence type="predicted"/>
<name>A0A4P7IGV8_9ACTN</name>
<dbReference type="OrthoDB" id="3806873at2"/>
<dbReference type="InterPro" id="IPR011009">
    <property type="entry name" value="Kinase-like_dom_sf"/>
</dbReference>
<dbReference type="InterPro" id="IPR052898">
    <property type="entry name" value="ACAD10-like"/>
</dbReference>
<evidence type="ECO:0000313" key="2">
    <source>
        <dbReference type="EMBL" id="QBX55903.1"/>
    </source>
</evidence>
<dbReference type="RefSeq" id="WP_135267894.1">
    <property type="nucleotide sequence ID" value="NZ_CP038436.1"/>
</dbReference>
<dbReference type="Gene3D" id="3.30.200.20">
    <property type="entry name" value="Phosphorylase Kinase, domain 1"/>
    <property type="match status" value="1"/>
</dbReference>
<accession>A0A4P7IGV8</accession>
<dbReference type="EMBL" id="CP038436">
    <property type="protein sequence ID" value="QBX55903.1"/>
    <property type="molecule type" value="Genomic_DNA"/>
</dbReference>
<dbReference type="PANTHER" id="PTHR47829:SF1">
    <property type="entry name" value="HAD FAMILY PHOSPHATASE"/>
    <property type="match status" value="1"/>
</dbReference>
<evidence type="ECO:0000313" key="3">
    <source>
        <dbReference type="Proteomes" id="UP000294853"/>
    </source>
</evidence>